<proteinExistence type="predicted"/>
<protein>
    <submittedName>
        <fullName evidence="3">MerR family transcriptional regulator</fullName>
    </submittedName>
</protein>
<dbReference type="PANTHER" id="PTHR30204:SF97">
    <property type="entry name" value="MERR FAMILY REGULATORY PROTEIN"/>
    <property type="match status" value="1"/>
</dbReference>
<dbReference type="CDD" id="cd01107">
    <property type="entry name" value="HTH_BmrR"/>
    <property type="match status" value="1"/>
</dbReference>
<dbReference type="Pfam" id="PF13411">
    <property type="entry name" value="MerR_1"/>
    <property type="match status" value="1"/>
</dbReference>
<evidence type="ECO:0000313" key="3">
    <source>
        <dbReference type="EMBL" id="KGJ52737.1"/>
    </source>
</evidence>
<dbReference type="RefSeq" id="WP_044905821.1">
    <property type="nucleotide sequence ID" value="NZ_JQIF01000054.1"/>
</dbReference>
<gene>
    <name evidence="3" type="ORF">CIAN88_12950</name>
</gene>
<evidence type="ECO:0000259" key="2">
    <source>
        <dbReference type="PROSITE" id="PS50937"/>
    </source>
</evidence>
<dbReference type="InterPro" id="IPR000551">
    <property type="entry name" value="MerR-type_HTH_dom"/>
</dbReference>
<dbReference type="Gene3D" id="3.20.80.10">
    <property type="entry name" value="Regulatory factor, effector binding domain"/>
    <property type="match status" value="1"/>
</dbReference>
<dbReference type="Pfam" id="PF06445">
    <property type="entry name" value="GyrI-like"/>
    <property type="match status" value="1"/>
</dbReference>
<dbReference type="EMBL" id="JQIF01000054">
    <property type="protein sequence ID" value="KGJ52737.1"/>
    <property type="molecule type" value="Genomic_DNA"/>
</dbReference>
<keyword evidence="1" id="KW-0238">DNA-binding</keyword>
<dbReference type="InterPro" id="IPR029442">
    <property type="entry name" value="GyrI-like"/>
</dbReference>
<dbReference type="PROSITE" id="PS00552">
    <property type="entry name" value="HTH_MERR_1"/>
    <property type="match status" value="1"/>
</dbReference>
<evidence type="ECO:0000256" key="1">
    <source>
        <dbReference type="ARBA" id="ARBA00023125"/>
    </source>
</evidence>
<dbReference type="Proteomes" id="UP000030008">
    <property type="component" value="Unassembled WGS sequence"/>
</dbReference>
<evidence type="ECO:0000313" key="4">
    <source>
        <dbReference type="Proteomes" id="UP000030008"/>
    </source>
</evidence>
<name>A0A099I630_CLOIN</name>
<accession>A0A099I630</accession>
<dbReference type="Gene3D" id="1.10.1660.10">
    <property type="match status" value="1"/>
</dbReference>
<dbReference type="InterPro" id="IPR010499">
    <property type="entry name" value="AraC_E-bd"/>
</dbReference>
<sequence length="273" mass="32527">MLRIGDFSKLSRISIRMLRYYEKHNLLKPRYVDEESGYRFYEHEQIFEAAKIRFLRDAGFSVAMMEEIMTQYDSPQEIQRYFQIRMKELEEERQRISNTLIRLKRAQKLLDTEDTFMKYTVEVKQIKGMYAATLRSIIPTYEREDLVWKRMYSILAEKHLDITFAQPQNARAYFFDEGFAEKNVDIEIATEVVGSYEDVEDICFRQLKDEMVASVTFTGDYSQITEVCMAITMWIKENGYELDGANFCIYHKGWGQCDNPKEFVTEICFPIRK</sequence>
<dbReference type="GO" id="GO:0003677">
    <property type="term" value="F:DNA binding"/>
    <property type="evidence" value="ECO:0007669"/>
    <property type="project" value="UniProtKB-KW"/>
</dbReference>
<dbReference type="InterPro" id="IPR009061">
    <property type="entry name" value="DNA-bd_dom_put_sf"/>
</dbReference>
<dbReference type="InterPro" id="IPR047057">
    <property type="entry name" value="MerR_fam"/>
</dbReference>
<dbReference type="PROSITE" id="PS50937">
    <property type="entry name" value="HTH_MERR_2"/>
    <property type="match status" value="1"/>
</dbReference>
<organism evidence="3 4">
    <name type="scientific">Clostridium innocuum</name>
    <dbReference type="NCBI Taxonomy" id="1522"/>
    <lineage>
        <taxon>Bacteria</taxon>
        <taxon>Bacillati</taxon>
        <taxon>Bacillota</taxon>
        <taxon>Clostridia</taxon>
        <taxon>Eubacteriales</taxon>
        <taxon>Clostridiaceae</taxon>
        <taxon>Clostridium</taxon>
    </lineage>
</organism>
<dbReference type="GO" id="GO:0003700">
    <property type="term" value="F:DNA-binding transcription factor activity"/>
    <property type="evidence" value="ECO:0007669"/>
    <property type="project" value="InterPro"/>
</dbReference>
<dbReference type="SUPFAM" id="SSF46955">
    <property type="entry name" value="Putative DNA-binding domain"/>
    <property type="match status" value="1"/>
</dbReference>
<reference evidence="3 4" key="1">
    <citation type="submission" date="2014-08" db="EMBL/GenBank/DDBJ databases">
        <title>Clostridium innocuum, an unnegligible vancomycin-resistant pathogen causing extra-intestinal infections.</title>
        <authorList>
            <person name="Feng Y."/>
            <person name="Chiu C.-H."/>
        </authorList>
    </citation>
    <scope>NUCLEOTIDE SEQUENCE [LARGE SCALE GENOMIC DNA]</scope>
    <source>
        <strain evidence="3 4">AN88</strain>
    </source>
</reference>
<dbReference type="AlphaFoldDB" id="A0A099I630"/>
<dbReference type="SUPFAM" id="SSF55136">
    <property type="entry name" value="Probable bacterial effector-binding domain"/>
    <property type="match status" value="1"/>
</dbReference>
<dbReference type="SMART" id="SM00422">
    <property type="entry name" value="HTH_MERR"/>
    <property type="match status" value="1"/>
</dbReference>
<dbReference type="PANTHER" id="PTHR30204">
    <property type="entry name" value="REDOX-CYCLING DRUG-SENSING TRANSCRIPTIONAL ACTIVATOR SOXR"/>
    <property type="match status" value="1"/>
</dbReference>
<comment type="caution">
    <text evidence="3">The sequence shown here is derived from an EMBL/GenBank/DDBJ whole genome shotgun (WGS) entry which is preliminary data.</text>
</comment>
<dbReference type="InterPro" id="IPR011256">
    <property type="entry name" value="Reg_factor_effector_dom_sf"/>
</dbReference>
<dbReference type="SMART" id="SM00871">
    <property type="entry name" value="AraC_E_bind"/>
    <property type="match status" value="1"/>
</dbReference>
<feature type="domain" description="HTH merR-type" evidence="2">
    <location>
        <begin position="1"/>
        <end position="71"/>
    </location>
</feature>